<evidence type="ECO:0000256" key="2">
    <source>
        <dbReference type="ARBA" id="ARBA00022448"/>
    </source>
</evidence>
<feature type="domain" description="Major facilitator superfamily (MFS) profile" evidence="9">
    <location>
        <begin position="34"/>
        <end position="483"/>
    </location>
</feature>
<dbReference type="InterPro" id="IPR020846">
    <property type="entry name" value="MFS_dom"/>
</dbReference>
<keyword evidence="3" id="KW-1003">Cell membrane</keyword>
<feature type="transmembrane region" description="Helical" evidence="8">
    <location>
        <begin position="69"/>
        <end position="88"/>
    </location>
</feature>
<evidence type="ECO:0000256" key="1">
    <source>
        <dbReference type="ARBA" id="ARBA00004651"/>
    </source>
</evidence>
<dbReference type="InterPro" id="IPR005829">
    <property type="entry name" value="Sugar_transporter_CS"/>
</dbReference>
<dbReference type="PANTHER" id="PTHR42718:SF46">
    <property type="entry name" value="BLR6921 PROTEIN"/>
    <property type="match status" value="1"/>
</dbReference>
<gene>
    <name evidence="10" type="ORF">Mco01_28850</name>
</gene>
<feature type="transmembrane region" description="Helical" evidence="8">
    <location>
        <begin position="354"/>
        <end position="373"/>
    </location>
</feature>
<feature type="transmembrane region" description="Helical" evidence="8">
    <location>
        <begin position="379"/>
        <end position="402"/>
    </location>
</feature>
<feature type="transmembrane region" description="Helical" evidence="8">
    <location>
        <begin position="34"/>
        <end position="57"/>
    </location>
</feature>
<comment type="caution">
    <text evidence="10">The sequence shown here is derived from an EMBL/GenBank/DDBJ whole genome shotgun (WGS) entry which is preliminary data.</text>
</comment>
<dbReference type="InterPro" id="IPR011701">
    <property type="entry name" value="MFS"/>
</dbReference>
<feature type="transmembrane region" description="Helical" evidence="8">
    <location>
        <begin position="461"/>
        <end position="479"/>
    </location>
</feature>
<organism evidence="10 11">
    <name type="scientific">Microbispora corallina</name>
    <dbReference type="NCBI Taxonomy" id="83302"/>
    <lineage>
        <taxon>Bacteria</taxon>
        <taxon>Bacillati</taxon>
        <taxon>Actinomycetota</taxon>
        <taxon>Actinomycetes</taxon>
        <taxon>Streptosporangiales</taxon>
        <taxon>Streptosporangiaceae</taxon>
        <taxon>Microbispora</taxon>
    </lineage>
</organism>
<evidence type="ECO:0000313" key="10">
    <source>
        <dbReference type="EMBL" id="GIH39885.1"/>
    </source>
</evidence>
<dbReference type="PROSITE" id="PS00216">
    <property type="entry name" value="SUGAR_TRANSPORT_1"/>
    <property type="match status" value="1"/>
</dbReference>
<feature type="transmembrane region" description="Helical" evidence="8">
    <location>
        <begin position="100"/>
        <end position="123"/>
    </location>
</feature>
<proteinExistence type="predicted"/>
<protein>
    <submittedName>
        <fullName evidence="10">MFS transporter</fullName>
    </submittedName>
</protein>
<feature type="compositionally biased region" description="Polar residues" evidence="7">
    <location>
        <begin position="1"/>
        <end position="18"/>
    </location>
</feature>
<sequence>MTAETSKTPESPKTTQRSDAGPPLAAPDRRRWRALAVLGLVQFMLVLDLTIVNVALPRIQHDLGFSGPGLAWVVNGYALMAGGLLLLGGRLADIYGRRRLFQAGVAVFALASAVSGAAAGAGMLVTGRFAQGVGEALAAPAALGLIALLFTEPGERAKALGIWGGLTGLGGIAGTIISGVLTDLASWRWIFFINLPVALVVLALVPRLVTESRTARDHRRLDLTGAVTATTGLVAIVSGLQQAATHPWGSWQVLAPLLGGLALLAATVLVEARSVAPLIPRRFFADRTRVTANILSLLNTAAFFTFVFLLTLYEQQVLGYSPLRGGLSYVPFGLAIGAGIAFGSALLPRAGVRALLVTSFAGLAAGLLMTLRLDPDGSYVGGVLPCMLVVGLFTGVTFPALLDAALHGVTGEDSSVASAVQNTMQQVGGAIGLACLATLAFRHTGPTPSGATAVDGYHSAFQVAAAVLVVGATVALTLSPRKRTP</sequence>
<dbReference type="Pfam" id="PF07690">
    <property type="entry name" value="MFS_1"/>
    <property type="match status" value="1"/>
</dbReference>
<dbReference type="EMBL" id="BOOC01000011">
    <property type="protein sequence ID" value="GIH39885.1"/>
    <property type="molecule type" value="Genomic_DNA"/>
</dbReference>
<dbReference type="InterPro" id="IPR036259">
    <property type="entry name" value="MFS_trans_sf"/>
</dbReference>
<feature type="transmembrane region" description="Helical" evidence="8">
    <location>
        <begin position="221"/>
        <end position="241"/>
    </location>
</feature>
<dbReference type="Gene3D" id="1.20.1720.10">
    <property type="entry name" value="Multidrug resistance protein D"/>
    <property type="match status" value="1"/>
</dbReference>
<dbReference type="PANTHER" id="PTHR42718">
    <property type="entry name" value="MAJOR FACILITATOR SUPERFAMILY MULTIDRUG TRANSPORTER MFSC"/>
    <property type="match status" value="1"/>
</dbReference>
<keyword evidence="5 8" id="KW-1133">Transmembrane helix</keyword>
<feature type="transmembrane region" description="Helical" evidence="8">
    <location>
        <begin position="290"/>
        <end position="313"/>
    </location>
</feature>
<evidence type="ECO:0000313" key="11">
    <source>
        <dbReference type="Proteomes" id="UP000603904"/>
    </source>
</evidence>
<evidence type="ECO:0000256" key="7">
    <source>
        <dbReference type="SAM" id="MobiDB-lite"/>
    </source>
</evidence>
<dbReference type="CDD" id="cd17321">
    <property type="entry name" value="MFS_MMR_MDR_like"/>
    <property type="match status" value="1"/>
</dbReference>
<feature type="transmembrane region" description="Helical" evidence="8">
    <location>
        <begin position="325"/>
        <end position="347"/>
    </location>
</feature>
<reference evidence="10 11" key="1">
    <citation type="submission" date="2021-01" db="EMBL/GenBank/DDBJ databases">
        <title>Whole genome shotgun sequence of Microbispora corallina NBRC 16416.</title>
        <authorList>
            <person name="Komaki H."/>
            <person name="Tamura T."/>
        </authorList>
    </citation>
    <scope>NUCLEOTIDE SEQUENCE [LARGE SCALE GENOMIC DNA]</scope>
    <source>
        <strain evidence="10 11">NBRC 16416</strain>
    </source>
</reference>
<accession>A0ABQ4FYP0</accession>
<feature type="transmembrane region" description="Helical" evidence="8">
    <location>
        <begin position="187"/>
        <end position="209"/>
    </location>
</feature>
<keyword evidence="2" id="KW-0813">Transport</keyword>
<evidence type="ECO:0000256" key="3">
    <source>
        <dbReference type="ARBA" id="ARBA00022475"/>
    </source>
</evidence>
<keyword evidence="4 8" id="KW-0812">Transmembrane</keyword>
<name>A0ABQ4FYP0_9ACTN</name>
<dbReference type="SUPFAM" id="SSF103473">
    <property type="entry name" value="MFS general substrate transporter"/>
    <property type="match status" value="1"/>
</dbReference>
<keyword evidence="6 8" id="KW-0472">Membrane</keyword>
<evidence type="ECO:0000256" key="5">
    <source>
        <dbReference type="ARBA" id="ARBA00022989"/>
    </source>
</evidence>
<evidence type="ECO:0000259" key="9">
    <source>
        <dbReference type="PROSITE" id="PS50850"/>
    </source>
</evidence>
<comment type="subcellular location">
    <subcellularLocation>
        <location evidence="1">Cell membrane</location>
        <topology evidence="1">Multi-pass membrane protein</topology>
    </subcellularLocation>
</comment>
<dbReference type="Gene3D" id="1.20.1250.20">
    <property type="entry name" value="MFS general substrate transporter like domains"/>
    <property type="match status" value="1"/>
</dbReference>
<evidence type="ECO:0000256" key="8">
    <source>
        <dbReference type="SAM" id="Phobius"/>
    </source>
</evidence>
<feature type="transmembrane region" description="Helical" evidence="8">
    <location>
        <begin position="162"/>
        <end position="181"/>
    </location>
</feature>
<dbReference type="Proteomes" id="UP000603904">
    <property type="component" value="Unassembled WGS sequence"/>
</dbReference>
<feature type="transmembrane region" description="Helical" evidence="8">
    <location>
        <begin position="423"/>
        <end position="441"/>
    </location>
</feature>
<feature type="transmembrane region" description="Helical" evidence="8">
    <location>
        <begin position="129"/>
        <end position="150"/>
    </location>
</feature>
<evidence type="ECO:0000256" key="6">
    <source>
        <dbReference type="ARBA" id="ARBA00023136"/>
    </source>
</evidence>
<dbReference type="RefSeq" id="WP_239103600.1">
    <property type="nucleotide sequence ID" value="NZ_BAAAGP010000011.1"/>
</dbReference>
<feature type="transmembrane region" description="Helical" evidence="8">
    <location>
        <begin position="253"/>
        <end position="270"/>
    </location>
</feature>
<keyword evidence="11" id="KW-1185">Reference proteome</keyword>
<evidence type="ECO:0000256" key="4">
    <source>
        <dbReference type="ARBA" id="ARBA00022692"/>
    </source>
</evidence>
<feature type="region of interest" description="Disordered" evidence="7">
    <location>
        <begin position="1"/>
        <end position="26"/>
    </location>
</feature>
<dbReference type="PROSITE" id="PS50850">
    <property type="entry name" value="MFS"/>
    <property type="match status" value="1"/>
</dbReference>